<evidence type="ECO:0000313" key="2">
    <source>
        <dbReference type="Proteomes" id="UP000276133"/>
    </source>
</evidence>
<organism evidence="1 2">
    <name type="scientific">Brachionus plicatilis</name>
    <name type="common">Marine rotifer</name>
    <name type="synonym">Brachionus muelleri</name>
    <dbReference type="NCBI Taxonomy" id="10195"/>
    <lineage>
        <taxon>Eukaryota</taxon>
        <taxon>Metazoa</taxon>
        <taxon>Spiralia</taxon>
        <taxon>Gnathifera</taxon>
        <taxon>Rotifera</taxon>
        <taxon>Eurotatoria</taxon>
        <taxon>Monogononta</taxon>
        <taxon>Pseudotrocha</taxon>
        <taxon>Ploima</taxon>
        <taxon>Brachionidae</taxon>
        <taxon>Brachionus</taxon>
    </lineage>
</organism>
<reference evidence="1 2" key="1">
    <citation type="journal article" date="2018" name="Sci. Rep.">
        <title>Genomic signatures of local adaptation to the degree of environmental predictability in rotifers.</title>
        <authorList>
            <person name="Franch-Gras L."/>
            <person name="Hahn C."/>
            <person name="Garcia-Roger E.M."/>
            <person name="Carmona M.J."/>
            <person name="Serra M."/>
            <person name="Gomez A."/>
        </authorList>
    </citation>
    <scope>NUCLEOTIDE SEQUENCE [LARGE SCALE GENOMIC DNA]</scope>
    <source>
        <strain evidence="1">HYR1</strain>
    </source>
</reference>
<proteinExistence type="predicted"/>
<gene>
    <name evidence="1" type="ORF">BpHYR1_016818</name>
</gene>
<dbReference type="EMBL" id="REGN01008562">
    <property type="protein sequence ID" value="RNA03262.1"/>
    <property type="molecule type" value="Genomic_DNA"/>
</dbReference>
<dbReference type="Proteomes" id="UP000276133">
    <property type="component" value="Unassembled WGS sequence"/>
</dbReference>
<comment type="caution">
    <text evidence="1">The sequence shown here is derived from an EMBL/GenBank/DDBJ whole genome shotgun (WGS) entry which is preliminary data.</text>
</comment>
<evidence type="ECO:0000313" key="1">
    <source>
        <dbReference type="EMBL" id="RNA03262.1"/>
    </source>
</evidence>
<keyword evidence="2" id="KW-1185">Reference proteome</keyword>
<sequence length="70" mass="8538">MSNRRRMNRKKYDRFSNQYTHCWLSFENNDYQMLDFFPIAAGFNDLNQNYFNNPAPVDYVTPESPNQQNY</sequence>
<name>A0A3M7PVP4_BRAPC</name>
<accession>A0A3M7PVP4</accession>
<protein>
    <submittedName>
        <fullName evidence="1">Uncharacterized protein</fullName>
    </submittedName>
</protein>
<dbReference type="AlphaFoldDB" id="A0A3M7PVP4"/>